<dbReference type="GO" id="GO:0006633">
    <property type="term" value="P:fatty acid biosynthetic process"/>
    <property type="evidence" value="ECO:0007669"/>
    <property type="project" value="InterPro"/>
</dbReference>
<reference evidence="3" key="1">
    <citation type="journal article" date="2020" name="mSystems">
        <title>Genome- and Community-Level Interaction Insights into Carbon Utilization and Element Cycling Functions of Hydrothermarchaeota in Hydrothermal Sediment.</title>
        <authorList>
            <person name="Zhou Z."/>
            <person name="Liu Y."/>
            <person name="Xu W."/>
            <person name="Pan J."/>
            <person name="Luo Z.H."/>
            <person name="Li M."/>
        </authorList>
    </citation>
    <scope>NUCLEOTIDE SEQUENCE [LARGE SCALE GENOMIC DNA]</scope>
    <source>
        <strain evidence="3">SpSt-1121</strain>
    </source>
</reference>
<dbReference type="AlphaFoldDB" id="A0A7C5XJC9"/>
<proteinExistence type="predicted"/>
<dbReference type="Gene3D" id="3.90.226.10">
    <property type="entry name" value="2-enoyl-CoA Hydratase, Chain A, domain 1"/>
    <property type="match status" value="2"/>
</dbReference>
<dbReference type="PANTHER" id="PTHR43842:SF2">
    <property type="entry name" value="PROPIONYL-COA CARBOXYLASE BETA CHAIN, MITOCHONDRIAL"/>
    <property type="match status" value="1"/>
</dbReference>
<comment type="caution">
    <text evidence="3">The sequence shown here is derived from an EMBL/GenBank/DDBJ whole genome shotgun (WGS) entry which is preliminary data.</text>
</comment>
<feature type="domain" description="CoA carboxyltransferase N-terminal" evidence="1">
    <location>
        <begin position="8"/>
        <end position="264"/>
    </location>
</feature>
<evidence type="ECO:0000259" key="1">
    <source>
        <dbReference type="PROSITE" id="PS50980"/>
    </source>
</evidence>
<dbReference type="InterPro" id="IPR029045">
    <property type="entry name" value="ClpP/crotonase-like_dom_sf"/>
</dbReference>
<dbReference type="GO" id="GO:0003989">
    <property type="term" value="F:acetyl-CoA carboxylase activity"/>
    <property type="evidence" value="ECO:0007669"/>
    <property type="project" value="InterPro"/>
</dbReference>
<dbReference type="SUPFAM" id="SSF52096">
    <property type="entry name" value="ClpP/crotonase"/>
    <property type="match status" value="2"/>
</dbReference>
<dbReference type="EMBL" id="DRZI01000044">
    <property type="protein sequence ID" value="HHP81284.1"/>
    <property type="molecule type" value="Genomic_DNA"/>
</dbReference>
<dbReference type="InterPro" id="IPR051047">
    <property type="entry name" value="AccD/PCCB"/>
</dbReference>
<dbReference type="InterPro" id="IPR011762">
    <property type="entry name" value="COA_CT_N"/>
</dbReference>
<evidence type="ECO:0000313" key="3">
    <source>
        <dbReference type="EMBL" id="HHP81284.1"/>
    </source>
</evidence>
<accession>A0A7C5XJC9</accession>
<feature type="domain" description="CoA carboxyltransferase C-terminal" evidence="2">
    <location>
        <begin position="262"/>
        <end position="506"/>
    </location>
</feature>
<gene>
    <name evidence="3" type="ORF">ENM84_01320</name>
</gene>
<dbReference type="InterPro" id="IPR000438">
    <property type="entry name" value="Acetyl_CoA_COase_Trfase_b_su"/>
</dbReference>
<dbReference type="PROSITE" id="PS50980">
    <property type="entry name" value="COA_CT_NTER"/>
    <property type="match status" value="1"/>
</dbReference>
<dbReference type="GO" id="GO:0004658">
    <property type="term" value="F:propionyl-CoA carboxylase activity"/>
    <property type="evidence" value="ECO:0007669"/>
    <property type="project" value="TreeGrafter"/>
</dbReference>
<dbReference type="InterPro" id="IPR011763">
    <property type="entry name" value="COA_CT_C"/>
</dbReference>
<evidence type="ECO:0000259" key="2">
    <source>
        <dbReference type="PROSITE" id="PS50989"/>
    </source>
</evidence>
<organism evidence="3">
    <name type="scientific">Ignisphaera aggregans</name>
    <dbReference type="NCBI Taxonomy" id="334771"/>
    <lineage>
        <taxon>Archaea</taxon>
        <taxon>Thermoproteota</taxon>
        <taxon>Thermoprotei</taxon>
        <taxon>Desulfurococcales</taxon>
        <taxon>Desulfurococcaceae</taxon>
        <taxon>Ignisphaera</taxon>
    </lineage>
</organism>
<dbReference type="InterPro" id="IPR034733">
    <property type="entry name" value="AcCoA_carboxyl_beta"/>
</dbReference>
<protein>
    <submittedName>
        <fullName evidence="3">Acyl-CoA carboxylase subunit beta</fullName>
    </submittedName>
</protein>
<dbReference type="FunFam" id="3.90.226.10:FF:000017">
    <property type="entry name" value="Propionyl-CoA carboxylase subunit beta 5"/>
    <property type="match status" value="1"/>
</dbReference>
<dbReference type="PANTHER" id="PTHR43842">
    <property type="entry name" value="PROPIONYL-COA CARBOXYLASE BETA CHAIN"/>
    <property type="match status" value="1"/>
</dbReference>
<dbReference type="PROSITE" id="PS50989">
    <property type="entry name" value="COA_CT_CTER"/>
    <property type="match status" value="1"/>
</dbReference>
<sequence>MMFEEKIERKEIEMLRKRIDMAKLGGGIDAINRQHSAGKLTARERLELLFDGGIYTEIDMFVTHRAIEFGMSEKKVYGDGVVTAFGKVDNRPIVAIAQDFTFMGGSVGEMHAAKIVKALSYAMSVGVPVVFLNDSGGARIQEGVDSLKGYGDIFYLNVMASGAIPQIAVIMGPCAGGAVYSPALMDFIIMVNKISYMFITGPKVVKAAIGEEVTEMELGGPDIHASKSGVAHFVARDEREAINIVKKILSYIPLNSLELPPRIETKDDPERRTPILNNVVPEDPSKPYDMHSIIENVVDHETFFEVQKDFARNAVVGFARLNGYTVGIVANQPLYYMGALDIDASDKIARFVRFCNAFNIPIITFVDVPGFVPGTFQEYRGIIRHGAKILYAYAEATVPKLTVIVRKAYGGAYIAMGSKHLGADFVISWPTAEIAVMGPEAAAEVIWRKELQLIKDEYEKEKMLQKLAEEYREKLTTPYYAASRGYIDAIIEPSETRSILIKALEFLMTKREIRIRPPPKKHGLIPL</sequence>
<dbReference type="GO" id="GO:0009317">
    <property type="term" value="C:acetyl-CoA carboxylase complex"/>
    <property type="evidence" value="ECO:0007669"/>
    <property type="project" value="InterPro"/>
</dbReference>
<dbReference type="Pfam" id="PF01039">
    <property type="entry name" value="Carboxyl_trans"/>
    <property type="match status" value="1"/>
</dbReference>
<name>A0A7C5XJC9_9CREN</name>
<dbReference type="PRINTS" id="PR01070">
    <property type="entry name" value="ACCCTRFRASEB"/>
</dbReference>